<dbReference type="Proteomes" id="UP000001312">
    <property type="component" value="Unassembled WGS sequence"/>
</dbReference>
<proteinExistence type="predicted"/>
<dbReference type="RefSeq" id="XP_001587967.1">
    <property type="nucleotide sequence ID" value="XM_001587917.1"/>
</dbReference>
<dbReference type="HOGENOM" id="CLU_2887174_0_0_1"/>
<name>A7F0U0_SCLS1</name>
<gene>
    <name evidence="1" type="ORF">SS1G_11209</name>
</gene>
<evidence type="ECO:0000313" key="2">
    <source>
        <dbReference type="Proteomes" id="UP000001312"/>
    </source>
</evidence>
<protein>
    <submittedName>
        <fullName evidence="1">Uncharacterized protein</fullName>
    </submittedName>
</protein>
<dbReference type="EMBL" id="CH476637">
    <property type="protein sequence ID" value="EDN95332.1"/>
    <property type="molecule type" value="Genomic_DNA"/>
</dbReference>
<keyword evidence="2" id="KW-1185">Reference proteome</keyword>
<dbReference type="GeneID" id="5483892"/>
<dbReference type="KEGG" id="ssl:SS1G_11209"/>
<sequence length="63" mass="7431">MTYFCKEYWMTSLPANTSRQQSASEFFQSPLGKCEISTTLVLEREESNYTILEDRNSRQQKDL</sequence>
<evidence type="ECO:0000313" key="1">
    <source>
        <dbReference type="EMBL" id="EDN95332.1"/>
    </source>
</evidence>
<organism evidence="1 2">
    <name type="scientific">Sclerotinia sclerotiorum (strain ATCC 18683 / 1980 / Ss-1)</name>
    <name type="common">White mold</name>
    <name type="synonym">Whetzelinia sclerotiorum</name>
    <dbReference type="NCBI Taxonomy" id="665079"/>
    <lineage>
        <taxon>Eukaryota</taxon>
        <taxon>Fungi</taxon>
        <taxon>Dikarya</taxon>
        <taxon>Ascomycota</taxon>
        <taxon>Pezizomycotina</taxon>
        <taxon>Leotiomycetes</taxon>
        <taxon>Helotiales</taxon>
        <taxon>Sclerotiniaceae</taxon>
        <taxon>Sclerotinia</taxon>
    </lineage>
</organism>
<dbReference type="InParanoid" id="A7F0U0"/>
<accession>A7F0U0</accession>
<dbReference type="AlphaFoldDB" id="A7F0U0"/>
<reference evidence="2" key="1">
    <citation type="journal article" date="2011" name="PLoS Genet.">
        <title>Genomic analysis of the necrotrophic fungal pathogens Sclerotinia sclerotiorum and Botrytis cinerea.</title>
        <authorList>
            <person name="Amselem J."/>
            <person name="Cuomo C.A."/>
            <person name="van Kan J.A."/>
            <person name="Viaud M."/>
            <person name="Benito E.P."/>
            <person name="Couloux A."/>
            <person name="Coutinho P.M."/>
            <person name="de Vries R.P."/>
            <person name="Dyer P.S."/>
            <person name="Fillinger S."/>
            <person name="Fournier E."/>
            <person name="Gout L."/>
            <person name="Hahn M."/>
            <person name="Kohn L."/>
            <person name="Lapalu N."/>
            <person name="Plummer K.M."/>
            <person name="Pradier J.M."/>
            <person name="Quevillon E."/>
            <person name="Sharon A."/>
            <person name="Simon A."/>
            <person name="ten Have A."/>
            <person name="Tudzynski B."/>
            <person name="Tudzynski P."/>
            <person name="Wincker P."/>
            <person name="Andrew M."/>
            <person name="Anthouard V."/>
            <person name="Beever R.E."/>
            <person name="Beffa R."/>
            <person name="Benoit I."/>
            <person name="Bouzid O."/>
            <person name="Brault B."/>
            <person name="Chen Z."/>
            <person name="Choquer M."/>
            <person name="Collemare J."/>
            <person name="Cotton P."/>
            <person name="Danchin E.G."/>
            <person name="Da Silva C."/>
            <person name="Gautier A."/>
            <person name="Giraud C."/>
            <person name="Giraud T."/>
            <person name="Gonzalez C."/>
            <person name="Grossetete S."/>
            <person name="Guldener U."/>
            <person name="Henrissat B."/>
            <person name="Howlett B.J."/>
            <person name="Kodira C."/>
            <person name="Kretschmer M."/>
            <person name="Lappartient A."/>
            <person name="Leroch M."/>
            <person name="Levis C."/>
            <person name="Mauceli E."/>
            <person name="Neuveglise C."/>
            <person name="Oeser B."/>
            <person name="Pearson M."/>
            <person name="Poulain J."/>
            <person name="Poussereau N."/>
            <person name="Quesneville H."/>
            <person name="Rascle C."/>
            <person name="Schumacher J."/>
            <person name="Segurens B."/>
            <person name="Sexton A."/>
            <person name="Silva E."/>
            <person name="Sirven C."/>
            <person name="Soanes D.M."/>
            <person name="Talbot N.J."/>
            <person name="Templeton M."/>
            <person name="Yandava C."/>
            <person name="Yarden O."/>
            <person name="Zeng Q."/>
            <person name="Rollins J.A."/>
            <person name="Lebrun M.H."/>
            <person name="Dickman M."/>
        </authorList>
    </citation>
    <scope>NUCLEOTIDE SEQUENCE [LARGE SCALE GENOMIC DNA]</scope>
    <source>
        <strain evidence="2">ATCC 18683 / 1980 / Ss-1</strain>
    </source>
</reference>